<dbReference type="GO" id="GO:0022857">
    <property type="term" value="F:transmembrane transporter activity"/>
    <property type="evidence" value="ECO:0007669"/>
    <property type="project" value="TreeGrafter"/>
</dbReference>
<dbReference type="GO" id="GO:0005886">
    <property type="term" value="C:plasma membrane"/>
    <property type="evidence" value="ECO:0007669"/>
    <property type="project" value="UniProtKB-SubCell"/>
</dbReference>
<evidence type="ECO:0000313" key="10">
    <source>
        <dbReference type="EMBL" id="QNI34332.1"/>
    </source>
</evidence>
<reference evidence="10 11" key="1">
    <citation type="submission" date="2020-08" db="EMBL/GenBank/DDBJ databases">
        <title>Edaphobacter telluris sp. nov. and Acidobacterium dinghuensis sp. nov., two acidobacteria isolated from forest soil.</title>
        <authorList>
            <person name="Fu J."/>
            <person name="Qiu L."/>
        </authorList>
    </citation>
    <scope>NUCLEOTIDE SEQUENCE [LARGE SCALE GENOMIC DNA]</scope>
    <source>
        <strain evidence="10">4Y35</strain>
    </source>
</reference>
<keyword evidence="5 7" id="KW-0472">Membrane</keyword>
<protein>
    <submittedName>
        <fullName evidence="10">ABC transporter permease</fullName>
    </submittedName>
</protein>
<dbReference type="Proteomes" id="UP000515312">
    <property type="component" value="Chromosome"/>
</dbReference>
<sequence length="412" mass="45160">MLRDLWGQAYEAMVYNRRRTTITIVGMAWGIATVVLLLAYGAGFGAAIEAIFAQWGTQMIGVFPGRTSEQAGGTKAGVQVRFTQEDVDRLWTMVPNLQHISPMISKDVPVANDLHTYTWSVIGYRPQIQDILKFDVDSGRFFTDLDDQQRSHVAVVGSEAKTKLFSGEYAVGQRVRLNGISFTIIGVLKPKMQEGDDDINRQIYVPLNTMGDIKDLKYLDGIWLNYTGNHMVVEQAIRNTLAAAHNFRPSDHNAIFVANLMEQLKQFRMLTLALQVLLLFIGALTLGIAGIGLMNIMLVAVQQRTREIGIEKALGARKRHILIQFMAEALVITGVGGAIGIVLAYAVSIAVGRITFYSALAANAEAADIRLLISPMIVIVATGILIVVGMVSGMIPAIKAANLNPIEALRYE</sequence>
<organism evidence="10 11">
    <name type="scientific">Alloacidobacterium dinghuense</name>
    <dbReference type="NCBI Taxonomy" id="2763107"/>
    <lineage>
        <taxon>Bacteria</taxon>
        <taxon>Pseudomonadati</taxon>
        <taxon>Acidobacteriota</taxon>
        <taxon>Terriglobia</taxon>
        <taxon>Terriglobales</taxon>
        <taxon>Acidobacteriaceae</taxon>
        <taxon>Alloacidobacterium</taxon>
    </lineage>
</organism>
<accession>A0A7G8BP62</accession>
<evidence type="ECO:0000256" key="5">
    <source>
        <dbReference type="ARBA" id="ARBA00023136"/>
    </source>
</evidence>
<dbReference type="RefSeq" id="WP_186746420.1">
    <property type="nucleotide sequence ID" value="NZ_CP060394.1"/>
</dbReference>
<dbReference type="InterPro" id="IPR025857">
    <property type="entry name" value="MacB_PCD"/>
</dbReference>
<evidence type="ECO:0000259" key="9">
    <source>
        <dbReference type="Pfam" id="PF12704"/>
    </source>
</evidence>
<feature type="transmembrane region" description="Helical" evidence="7">
    <location>
        <begin position="21"/>
        <end position="42"/>
    </location>
</feature>
<feature type="transmembrane region" description="Helical" evidence="7">
    <location>
        <begin position="371"/>
        <end position="391"/>
    </location>
</feature>
<dbReference type="EMBL" id="CP060394">
    <property type="protein sequence ID" value="QNI34332.1"/>
    <property type="molecule type" value="Genomic_DNA"/>
</dbReference>
<dbReference type="InterPro" id="IPR003838">
    <property type="entry name" value="ABC3_permease_C"/>
</dbReference>
<feature type="domain" description="MacB-like periplasmic core" evidence="9">
    <location>
        <begin position="20"/>
        <end position="213"/>
    </location>
</feature>
<evidence type="ECO:0000256" key="2">
    <source>
        <dbReference type="ARBA" id="ARBA00022475"/>
    </source>
</evidence>
<comment type="similarity">
    <text evidence="6">Belongs to the ABC-4 integral membrane protein family.</text>
</comment>
<proteinExistence type="inferred from homology"/>
<dbReference type="KEGG" id="adin:H7849_10800"/>
<feature type="domain" description="ABC3 transporter permease C-terminal" evidence="8">
    <location>
        <begin position="280"/>
        <end position="405"/>
    </location>
</feature>
<evidence type="ECO:0000256" key="3">
    <source>
        <dbReference type="ARBA" id="ARBA00022692"/>
    </source>
</evidence>
<comment type="subcellular location">
    <subcellularLocation>
        <location evidence="1">Cell membrane</location>
        <topology evidence="1">Multi-pass membrane protein</topology>
    </subcellularLocation>
</comment>
<keyword evidence="2" id="KW-1003">Cell membrane</keyword>
<feature type="transmembrane region" description="Helical" evidence="7">
    <location>
        <begin position="272"/>
        <end position="301"/>
    </location>
</feature>
<evidence type="ECO:0000256" key="7">
    <source>
        <dbReference type="SAM" id="Phobius"/>
    </source>
</evidence>
<gene>
    <name evidence="10" type="ORF">H7849_10800</name>
</gene>
<keyword evidence="3 7" id="KW-0812">Transmembrane</keyword>
<dbReference type="Pfam" id="PF02687">
    <property type="entry name" value="FtsX"/>
    <property type="match status" value="1"/>
</dbReference>
<dbReference type="PANTHER" id="PTHR30572">
    <property type="entry name" value="MEMBRANE COMPONENT OF TRANSPORTER-RELATED"/>
    <property type="match status" value="1"/>
</dbReference>
<evidence type="ECO:0000256" key="1">
    <source>
        <dbReference type="ARBA" id="ARBA00004651"/>
    </source>
</evidence>
<evidence type="ECO:0000256" key="4">
    <source>
        <dbReference type="ARBA" id="ARBA00022989"/>
    </source>
</evidence>
<dbReference type="InterPro" id="IPR050250">
    <property type="entry name" value="Macrolide_Exporter_MacB"/>
</dbReference>
<dbReference type="Pfam" id="PF12704">
    <property type="entry name" value="MacB_PCD"/>
    <property type="match status" value="1"/>
</dbReference>
<name>A0A7G8BP62_9BACT</name>
<dbReference type="AlphaFoldDB" id="A0A7G8BP62"/>
<keyword evidence="11" id="KW-1185">Reference proteome</keyword>
<evidence type="ECO:0000256" key="6">
    <source>
        <dbReference type="ARBA" id="ARBA00038076"/>
    </source>
</evidence>
<evidence type="ECO:0000259" key="8">
    <source>
        <dbReference type="Pfam" id="PF02687"/>
    </source>
</evidence>
<feature type="transmembrane region" description="Helical" evidence="7">
    <location>
        <begin position="322"/>
        <end position="351"/>
    </location>
</feature>
<evidence type="ECO:0000313" key="11">
    <source>
        <dbReference type="Proteomes" id="UP000515312"/>
    </source>
</evidence>
<keyword evidence="4 7" id="KW-1133">Transmembrane helix</keyword>
<dbReference type="PANTHER" id="PTHR30572:SF4">
    <property type="entry name" value="ABC TRANSPORTER PERMEASE YTRF"/>
    <property type="match status" value="1"/>
</dbReference>